<comment type="caution">
    <text evidence="1">The sequence shown here is derived from an EMBL/GenBank/DDBJ whole genome shotgun (WGS) entry which is preliminary data.</text>
</comment>
<organism evidence="1 2">
    <name type="scientific">Punica granatum</name>
    <name type="common">Pomegranate</name>
    <dbReference type="NCBI Taxonomy" id="22663"/>
    <lineage>
        <taxon>Eukaryota</taxon>
        <taxon>Viridiplantae</taxon>
        <taxon>Streptophyta</taxon>
        <taxon>Embryophyta</taxon>
        <taxon>Tracheophyta</taxon>
        <taxon>Spermatophyta</taxon>
        <taxon>Magnoliopsida</taxon>
        <taxon>eudicotyledons</taxon>
        <taxon>Gunneridae</taxon>
        <taxon>Pentapetalae</taxon>
        <taxon>rosids</taxon>
        <taxon>malvids</taxon>
        <taxon>Myrtales</taxon>
        <taxon>Lythraceae</taxon>
        <taxon>Punica</taxon>
    </lineage>
</organism>
<dbReference type="EMBL" id="PGOL01000176">
    <property type="protein sequence ID" value="PKI75344.1"/>
    <property type="molecule type" value="Genomic_DNA"/>
</dbReference>
<gene>
    <name evidence="1" type="ORF">CRG98_004228</name>
</gene>
<protein>
    <submittedName>
        <fullName evidence="1">Uncharacterized protein</fullName>
    </submittedName>
</protein>
<dbReference type="AlphaFoldDB" id="A0A2I0L3T3"/>
<dbReference type="Proteomes" id="UP000233551">
    <property type="component" value="Unassembled WGS sequence"/>
</dbReference>
<accession>A0A2I0L3T3</accession>
<evidence type="ECO:0000313" key="1">
    <source>
        <dbReference type="EMBL" id="PKI75344.1"/>
    </source>
</evidence>
<keyword evidence="2" id="KW-1185">Reference proteome</keyword>
<sequence length="100" mass="10865">MEVLVTGRPQNLPRMLASFGLKQPSSKTHGVQESGPCKLKESSSVVVDSLGSVWNSFMKDRGYHSKLVIAITRTGDDASRSKISVEGVCRSVLCVLTIRD</sequence>
<name>A0A2I0L3T3_PUNGR</name>
<reference evidence="1 2" key="1">
    <citation type="submission" date="2017-11" db="EMBL/GenBank/DDBJ databases">
        <title>De-novo sequencing of pomegranate (Punica granatum L.) genome.</title>
        <authorList>
            <person name="Akparov Z."/>
            <person name="Amiraslanov A."/>
            <person name="Hajiyeva S."/>
            <person name="Abbasov M."/>
            <person name="Kaur K."/>
            <person name="Hamwieh A."/>
            <person name="Solovyev V."/>
            <person name="Salamov A."/>
            <person name="Braich B."/>
            <person name="Kosarev P."/>
            <person name="Mahmoud A."/>
            <person name="Hajiyev E."/>
            <person name="Babayeva S."/>
            <person name="Izzatullayeva V."/>
            <person name="Mammadov A."/>
            <person name="Mammadov A."/>
            <person name="Sharifova S."/>
            <person name="Ojaghi J."/>
            <person name="Eynullazada K."/>
            <person name="Bayramov B."/>
            <person name="Abdulazimova A."/>
            <person name="Shahmuradov I."/>
        </authorList>
    </citation>
    <scope>NUCLEOTIDE SEQUENCE [LARGE SCALE GENOMIC DNA]</scope>
    <source>
        <strain evidence="2">cv. AG2017</strain>
        <tissue evidence="1">Leaf</tissue>
    </source>
</reference>
<evidence type="ECO:0000313" key="2">
    <source>
        <dbReference type="Proteomes" id="UP000233551"/>
    </source>
</evidence>
<proteinExistence type="predicted"/>